<organism evidence="10 11">
    <name type="scientific">Trabulsiella odontotermitis</name>
    <dbReference type="NCBI Taxonomy" id="379893"/>
    <lineage>
        <taxon>Bacteria</taxon>
        <taxon>Pseudomonadati</taxon>
        <taxon>Pseudomonadota</taxon>
        <taxon>Gammaproteobacteria</taxon>
        <taxon>Enterobacterales</taxon>
        <taxon>Enterobacteriaceae</taxon>
        <taxon>Trabulsiella</taxon>
    </lineage>
</organism>
<dbReference type="GO" id="GO:0005886">
    <property type="term" value="C:plasma membrane"/>
    <property type="evidence" value="ECO:0007669"/>
    <property type="project" value="UniProtKB-SubCell"/>
</dbReference>
<dbReference type="PATRIC" id="fig|379893.4.peg.2930"/>
<comment type="caution">
    <text evidence="10">The sequence shown here is derived from an EMBL/GenBank/DDBJ whole genome shotgun (WGS) entry which is preliminary data.</text>
</comment>
<dbReference type="InterPro" id="IPR003342">
    <property type="entry name" value="ArnT-like_N"/>
</dbReference>
<keyword evidence="11" id="KW-1185">Reference proteome</keyword>
<keyword evidence="5 8" id="KW-0812">Transmembrane</keyword>
<keyword evidence="4" id="KW-0808">Transferase</keyword>
<dbReference type="GO" id="GO:0016763">
    <property type="term" value="F:pentosyltransferase activity"/>
    <property type="evidence" value="ECO:0007669"/>
    <property type="project" value="TreeGrafter"/>
</dbReference>
<dbReference type="AlphaFoldDB" id="A0A0L0GZW7"/>
<comment type="subcellular location">
    <subcellularLocation>
        <location evidence="1">Cell membrane</location>
        <topology evidence="1">Multi-pass membrane protein</topology>
    </subcellularLocation>
</comment>
<feature type="transmembrane region" description="Helical" evidence="8">
    <location>
        <begin position="7"/>
        <end position="24"/>
    </location>
</feature>
<evidence type="ECO:0000313" key="11">
    <source>
        <dbReference type="Proteomes" id="UP000037393"/>
    </source>
</evidence>
<accession>A0A0L0GZW7</accession>
<evidence type="ECO:0000259" key="9">
    <source>
        <dbReference type="Pfam" id="PF02366"/>
    </source>
</evidence>
<keyword evidence="6 8" id="KW-1133">Transmembrane helix</keyword>
<evidence type="ECO:0000256" key="4">
    <source>
        <dbReference type="ARBA" id="ARBA00022679"/>
    </source>
</evidence>
<dbReference type="Pfam" id="PF02366">
    <property type="entry name" value="PMT"/>
    <property type="match status" value="1"/>
</dbReference>
<dbReference type="RefSeq" id="WP_124965824.1">
    <property type="nucleotide sequence ID" value="NZ_JNGI01000026.1"/>
</dbReference>
<keyword evidence="3" id="KW-0328">Glycosyltransferase</keyword>
<dbReference type="Proteomes" id="UP000037393">
    <property type="component" value="Unassembled WGS sequence"/>
</dbReference>
<proteinExistence type="predicted"/>
<dbReference type="GO" id="GO:0006493">
    <property type="term" value="P:protein O-linked glycosylation"/>
    <property type="evidence" value="ECO:0007669"/>
    <property type="project" value="InterPro"/>
</dbReference>
<dbReference type="GO" id="GO:0009103">
    <property type="term" value="P:lipopolysaccharide biosynthetic process"/>
    <property type="evidence" value="ECO:0007669"/>
    <property type="project" value="UniProtKB-ARBA"/>
</dbReference>
<evidence type="ECO:0000256" key="7">
    <source>
        <dbReference type="ARBA" id="ARBA00023136"/>
    </source>
</evidence>
<keyword evidence="7 8" id="KW-0472">Membrane</keyword>
<dbReference type="GO" id="GO:0010041">
    <property type="term" value="P:response to iron(III) ion"/>
    <property type="evidence" value="ECO:0007669"/>
    <property type="project" value="TreeGrafter"/>
</dbReference>
<evidence type="ECO:0000256" key="6">
    <source>
        <dbReference type="ARBA" id="ARBA00022989"/>
    </source>
</evidence>
<dbReference type="PANTHER" id="PTHR33908">
    <property type="entry name" value="MANNOSYLTRANSFERASE YKCB-RELATED"/>
    <property type="match status" value="1"/>
</dbReference>
<evidence type="ECO:0000256" key="8">
    <source>
        <dbReference type="SAM" id="Phobius"/>
    </source>
</evidence>
<dbReference type="EMBL" id="JNGI01000026">
    <property type="protein sequence ID" value="KNC94497.1"/>
    <property type="molecule type" value="Genomic_DNA"/>
</dbReference>
<evidence type="ECO:0000256" key="2">
    <source>
        <dbReference type="ARBA" id="ARBA00022475"/>
    </source>
</evidence>
<evidence type="ECO:0000256" key="5">
    <source>
        <dbReference type="ARBA" id="ARBA00022692"/>
    </source>
</evidence>
<dbReference type="GO" id="GO:0000030">
    <property type="term" value="F:mannosyltransferase activity"/>
    <property type="evidence" value="ECO:0007669"/>
    <property type="project" value="InterPro"/>
</dbReference>
<evidence type="ECO:0000313" key="10">
    <source>
        <dbReference type="EMBL" id="KNC94497.1"/>
    </source>
</evidence>
<feature type="domain" description="ArnT-like N-terminal" evidence="9">
    <location>
        <begin position="5"/>
        <end position="112"/>
    </location>
</feature>
<protein>
    <recommendedName>
        <fullName evidence="9">ArnT-like N-terminal domain-containing protein</fullName>
    </recommendedName>
</protein>
<dbReference type="OrthoDB" id="9775035at2"/>
<sequence length="112" mass="13025">MKSLRYGVSLVILFALYYLIPPHFRLLWQPDETRYAEVSREMLTSGDWVVPHLLGLRYFEKPIAGYWINSIGQWLFGDTNFAVRVGSVFSITLTALLVAWLAWTLWQDKKTA</sequence>
<dbReference type="PANTHER" id="PTHR33908:SF3">
    <property type="entry name" value="UNDECAPRENYL PHOSPHATE-ALPHA-4-AMINO-4-DEOXY-L-ARABINOSE ARABINOSYL TRANSFERASE"/>
    <property type="match status" value="1"/>
</dbReference>
<evidence type="ECO:0000256" key="1">
    <source>
        <dbReference type="ARBA" id="ARBA00004651"/>
    </source>
</evidence>
<keyword evidence="2" id="KW-1003">Cell membrane</keyword>
<reference evidence="10 11" key="1">
    <citation type="journal article" date="2015" name="Appl. Environ. Microbiol.">
        <title>The Enterobacterium Trabulsiella odontotermitis Presents Novel Adaptations Related to Its Association with Fungus-Growing Termites.</title>
        <authorList>
            <person name="Sapountzis P."/>
            <person name="Gruntjes T."/>
            <person name="Otani S."/>
            <person name="Estevez J."/>
            <person name="da Costa R.R."/>
            <person name="Plunkett G.3rd."/>
            <person name="Perna N.T."/>
            <person name="Poulsen M."/>
        </authorList>
    </citation>
    <scope>NUCLEOTIDE SEQUENCE [LARGE SCALE GENOMIC DNA]</scope>
    <source>
        <strain evidence="10 11">12</strain>
    </source>
</reference>
<feature type="non-terminal residue" evidence="10">
    <location>
        <position position="112"/>
    </location>
</feature>
<name>A0A0L0GZW7_9ENTR</name>
<evidence type="ECO:0000256" key="3">
    <source>
        <dbReference type="ARBA" id="ARBA00022676"/>
    </source>
</evidence>
<feature type="transmembrane region" description="Helical" evidence="8">
    <location>
        <begin position="81"/>
        <end position="106"/>
    </location>
</feature>
<dbReference type="InterPro" id="IPR050297">
    <property type="entry name" value="LipidA_mod_glycosyltrf_83"/>
</dbReference>
<gene>
    <name evidence="10" type="ORF">GM31_14415</name>
</gene>